<keyword evidence="6" id="KW-1185">Reference proteome</keyword>
<evidence type="ECO:0000256" key="1">
    <source>
        <dbReference type="ARBA" id="ARBA00004123"/>
    </source>
</evidence>
<dbReference type="AlphaFoldDB" id="A0A6A6CAH9"/>
<proteinExistence type="predicted"/>
<evidence type="ECO:0000256" key="3">
    <source>
        <dbReference type="SAM" id="Phobius"/>
    </source>
</evidence>
<dbReference type="GO" id="GO:0006351">
    <property type="term" value="P:DNA-templated transcription"/>
    <property type="evidence" value="ECO:0007669"/>
    <property type="project" value="InterPro"/>
</dbReference>
<accession>A0A6A6CAH9</accession>
<dbReference type="Pfam" id="PF04082">
    <property type="entry name" value="Fungal_trans"/>
    <property type="match status" value="1"/>
</dbReference>
<reference evidence="5" key="1">
    <citation type="journal article" date="2020" name="Stud. Mycol.">
        <title>101 Dothideomycetes genomes: a test case for predicting lifestyles and emergence of pathogens.</title>
        <authorList>
            <person name="Haridas S."/>
            <person name="Albert R."/>
            <person name="Binder M."/>
            <person name="Bloem J."/>
            <person name="Labutti K."/>
            <person name="Salamov A."/>
            <person name="Andreopoulos B."/>
            <person name="Baker S."/>
            <person name="Barry K."/>
            <person name="Bills G."/>
            <person name="Bluhm B."/>
            <person name="Cannon C."/>
            <person name="Castanera R."/>
            <person name="Culley D."/>
            <person name="Daum C."/>
            <person name="Ezra D."/>
            <person name="Gonzalez J."/>
            <person name="Henrissat B."/>
            <person name="Kuo A."/>
            <person name="Liang C."/>
            <person name="Lipzen A."/>
            <person name="Lutzoni F."/>
            <person name="Magnuson J."/>
            <person name="Mondo S."/>
            <person name="Nolan M."/>
            <person name="Ohm R."/>
            <person name="Pangilinan J."/>
            <person name="Park H.-J."/>
            <person name="Ramirez L."/>
            <person name="Alfaro M."/>
            <person name="Sun H."/>
            <person name="Tritt A."/>
            <person name="Yoshinaga Y."/>
            <person name="Zwiers L.-H."/>
            <person name="Turgeon B."/>
            <person name="Goodwin S."/>
            <person name="Spatafora J."/>
            <person name="Crous P."/>
            <person name="Grigoriev I."/>
        </authorList>
    </citation>
    <scope>NUCLEOTIDE SEQUENCE</scope>
    <source>
        <strain evidence="5">ATCC 36951</strain>
    </source>
</reference>
<dbReference type="CDD" id="cd12148">
    <property type="entry name" value="fungal_TF_MHR"/>
    <property type="match status" value="1"/>
</dbReference>
<dbReference type="GeneID" id="54563567"/>
<dbReference type="InterPro" id="IPR007219">
    <property type="entry name" value="XnlR_reg_dom"/>
</dbReference>
<feature type="non-terminal residue" evidence="5">
    <location>
        <position position="399"/>
    </location>
</feature>
<name>A0A6A6CAH9_ZASCE</name>
<protein>
    <recommendedName>
        <fullName evidence="4">Xylanolytic transcriptional activator regulatory domain-containing protein</fullName>
    </recommendedName>
</protein>
<sequence length="399" mass="46493">HQQSFRREYQRFYSRKAGLDDVTTVYIRWLALLFIVLAFGTLLDCPRNARPEVQREYEESSMSLFWACRKAIVIAPSFYGESTDLVRAGILVTRFCVFSQRITESWLTVGFAARLAMAQGLHIDGTYWKLPRRETESRRRLWCQLYLLDRMISSALGRPYCITDSLSLPHEPENVFLDDLDDDAAETVQPECLADSPTPSVVATFSYRLAKVIGQIHEQTCGLRAVSYRQVMALDAQLLEWKRSLPKYLLMERPDKSRDQTQRFLQWHRVYLHTSYHFACVNLHRPFAWRTSVTDQYRYSREVCFNAACADMKTRLEHDDISGTIDHSSWCLGVRQLFNSAIVLGMLAIQEQSRGSYDSQAIVNDLQSFWDKEYSEIWVNEFRLAKVKVIELCIDRLKN</sequence>
<organism evidence="5 6">
    <name type="scientific">Zasmidium cellare ATCC 36951</name>
    <dbReference type="NCBI Taxonomy" id="1080233"/>
    <lineage>
        <taxon>Eukaryota</taxon>
        <taxon>Fungi</taxon>
        <taxon>Dikarya</taxon>
        <taxon>Ascomycota</taxon>
        <taxon>Pezizomycotina</taxon>
        <taxon>Dothideomycetes</taxon>
        <taxon>Dothideomycetidae</taxon>
        <taxon>Mycosphaerellales</taxon>
        <taxon>Mycosphaerellaceae</taxon>
        <taxon>Zasmidium</taxon>
    </lineage>
</organism>
<keyword evidence="3" id="KW-1133">Transmembrane helix</keyword>
<gene>
    <name evidence="5" type="ORF">M409DRAFT_33496</name>
</gene>
<dbReference type="SMART" id="SM00906">
    <property type="entry name" value="Fungal_trans"/>
    <property type="match status" value="1"/>
</dbReference>
<dbReference type="InterPro" id="IPR050613">
    <property type="entry name" value="Sec_Metabolite_Reg"/>
</dbReference>
<dbReference type="EMBL" id="ML993612">
    <property type="protein sequence ID" value="KAF2162649.1"/>
    <property type="molecule type" value="Genomic_DNA"/>
</dbReference>
<feature type="domain" description="Xylanolytic transcriptional activator regulatory" evidence="4">
    <location>
        <begin position="105"/>
        <end position="178"/>
    </location>
</feature>
<evidence type="ECO:0000256" key="2">
    <source>
        <dbReference type="ARBA" id="ARBA00023242"/>
    </source>
</evidence>
<dbReference type="GO" id="GO:0008270">
    <property type="term" value="F:zinc ion binding"/>
    <property type="evidence" value="ECO:0007669"/>
    <property type="project" value="InterPro"/>
</dbReference>
<dbReference type="GO" id="GO:0003677">
    <property type="term" value="F:DNA binding"/>
    <property type="evidence" value="ECO:0007669"/>
    <property type="project" value="InterPro"/>
</dbReference>
<comment type="subcellular location">
    <subcellularLocation>
        <location evidence="1">Nucleus</location>
    </subcellularLocation>
</comment>
<evidence type="ECO:0000313" key="5">
    <source>
        <dbReference type="EMBL" id="KAF2162649.1"/>
    </source>
</evidence>
<evidence type="ECO:0000313" key="6">
    <source>
        <dbReference type="Proteomes" id="UP000799537"/>
    </source>
</evidence>
<feature type="non-terminal residue" evidence="5">
    <location>
        <position position="1"/>
    </location>
</feature>
<keyword evidence="2" id="KW-0539">Nucleus</keyword>
<keyword evidence="3" id="KW-0812">Transmembrane</keyword>
<dbReference type="PANTHER" id="PTHR31001">
    <property type="entry name" value="UNCHARACTERIZED TRANSCRIPTIONAL REGULATORY PROTEIN"/>
    <property type="match status" value="1"/>
</dbReference>
<dbReference type="RefSeq" id="XP_033663538.1">
    <property type="nucleotide sequence ID" value="XM_033810295.1"/>
</dbReference>
<evidence type="ECO:0000259" key="4">
    <source>
        <dbReference type="SMART" id="SM00906"/>
    </source>
</evidence>
<dbReference type="OrthoDB" id="424974at2759"/>
<keyword evidence="3" id="KW-0472">Membrane</keyword>
<dbReference type="PANTHER" id="PTHR31001:SF87">
    <property type="entry name" value="COL-21"/>
    <property type="match status" value="1"/>
</dbReference>
<feature type="transmembrane region" description="Helical" evidence="3">
    <location>
        <begin position="26"/>
        <end position="45"/>
    </location>
</feature>
<dbReference type="GO" id="GO:0005634">
    <property type="term" value="C:nucleus"/>
    <property type="evidence" value="ECO:0007669"/>
    <property type="project" value="UniProtKB-SubCell"/>
</dbReference>
<dbReference type="Proteomes" id="UP000799537">
    <property type="component" value="Unassembled WGS sequence"/>
</dbReference>